<dbReference type="AlphaFoldDB" id="A0A2P2PMG0"/>
<dbReference type="EMBL" id="GGEC01075429">
    <property type="protein sequence ID" value="MBX55913.1"/>
    <property type="molecule type" value="Transcribed_RNA"/>
</dbReference>
<organism evidence="1">
    <name type="scientific">Rhizophora mucronata</name>
    <name type="common">Asiatic mangrove</name>
    <dbReference type="NCBI Taxonomy" id="61149"/>
    <lineage>
        <taxon>Eukaryota</taxon>
        <taxon>Viridiplantae</taxon>
        <taxon>Streptophyta</taxon>
        <taxon>Embryophyta</taxon>
        <taxon>Tracheophyta</taxon>
        <taxon>Spermatophyta</taxon>
        <taxon>Magnoliopsida</taxon>
        <taxon>eudicotyledons</taxon>
        <taxon>Gunneridae</taxon>
        <taxon>Pentapetalae</taxon>
        <taxon>rosids</taxon>
        <taxon>fabids</taxon>
        <taxon>Malpighiales</taxon>
        <taxon>Rhizophoraceae</taxon>
        <taxon>Rhizophora</taxon>
    </lineage>
</organism>
<evidence type="ECO:0000313" key="1">
    <source>
        <dbReference type="EMBL" id="MBX55913.1"/>
    </source>
</evidence>
<sequence length="25" mass="2932">MYDCCNKTSLYETLKFVKGDFLISL</sequence>
<proteinExistence type="predicted"/>
<accession>A0A2P2PMG0</accession>
<protein>
    <submittedName>
        <fullName evidence="1">Uncharacterized protein</fullName>
    </submittedName>
</protein>
<name>A0A2P2PMG0_RHIMU</name>
<reference evidence="1" key="1">
    <citation type="submission" date="2018-02" db="EMBL/GenBank/DDBJ databases">
        <title>Rhizophora mucronata_Transcriptome.</title>
        <authorList>
            <person name="Meera S.P."/>
            <person name="Sreeshan A."/>
            <person name="Augustine A."/>
        </authorList>
    </citation>
    <scope>NUCLEOTIDE SEQUENCE</scope>
    <source>
        <tissue evidence="1">Leaf</tissue>
    </source>
</reference>